<protein>
    <recommendedName>
        <fullName evidence="2">Amidase domain-containing protein</fullName>
    </recommendedName>
</protein>
<evidence type="ECO:0000313" key="4">
    <source>
        <dbReference type="Proteomes" id="UP001300502"/>
    </source>
</evidence>
<feature type="transmembrane region" description="Helical" evidence="1">
    <location>
        <begin position="6"/>
        <end position="27"/>
    </location>
</feature>
<dbReference type="Gene3D" id="3.90.1300.10">
    <property type="entry name" value="Amidase signature (AS) domain"/>
    <property type="match status" value="1"/>
</dbReference>
<dbReference type="InterPro" id="IPR036928">
    <property type="entry name" value="AS_sf"/>
</dbReference>
<reference evidence="3 4" key="1">
    <citation type="submission" date="2022-07" db="EMBL/GenBank/DDBJ databases">
        <title>Genome-wide signatures of adaptation to extreme environments.</title>
        <authorList>
            <person name="Cho C.H."/>
            <person name="Yoon H.S."/>
        </authorList>
    </citation>
    <scope>NUCLEOTIDE SEQUENCE [LARGE SCALE GENOMIC DNA]</scope>
    <source>
        <strain evidence="3 4">108.79 E11</strain>
    </source>
</reference>
<keyword evidence="1" id="KW-0472">Membrane</keyword>
<dbReference type="Proteomes" id="UP001300502">
    <property type="component" value="Unassembled WGS sequence"/>
</dbReference>
<keyword evidence="4" id="KW-1185">Reference proteome</keyword>
<sequence>MLSEDAFWVLSVFILSILLSCFAFFAYELREKRKSQLQLIQYKRRTAREGIVDFGVSREEADQVTRLHTLQTLDAVKRHQLSVEKVVRSFCMRCRWAAVKTQCLTNELFLEAILEAKSLDAHLQETGQTKGPLQGLTFSVKDNVDVKGSDSTMGLVCRCFRPAEQDAVIVAVLRSAGAIVTCKTNVPTTLLTPYETVNPIFGETKNPWKINRVCGGSSGGAAVLARLYGANFHVGTDIGGSLRAPAHFCGVCSLKPTCGRIPCRGEASIRPGQTGIESTIGFISGDVNTLALVLKTLSESRWWNHQLYRGLSPPLVFDEELYHSSEMLRIGIVHYDGWIRPHPSIERALVQVSKRLKESGHRVMDWTLPVDQWEIVAIFSSIMTSDNMEMIRRAISGIDPSTLSASLLSRYGEWDSLKLSSFLLGNRTNSNSQHHAQVKDQFISDMLLLSSVPRVLRKVLAFVLRLLGSTKAAHVLQTFGCCQQVIQLERVVARQRALREQFVDSMSRDRLDAVIMPTAAIPAGRCGISGFRVLGAFSYCFLSNVLNLPAGVVPVTLVNEEEGKQAWLEPCNDLLERQVQDCVVQDNPEESCAGLPIGLQVISYPWKEESCLRVMREIEKLVEFSDEPAILADFLKVNSDGSTSQEHNIVIMDERFPLRSH</sequence>
<name>A0AAV9ILR2_9RHOD</name>
<dbReference type="Pfam" id="PF01425">
    <property type="entry name" value="Amidase"/>
    <property type="match status" value="1"/>
</dbReference>
<evidence type="ECO:0000313" key="3">
    <source>
        <dbReference type="EMBL" id="KAK4528194.1"/>
    </source>
</evidence>
<dbReference type="InterPro" id="IPR052096">
    <property type="entry name" value="Endocannabinoid_amidase"/>
</dbReference>
<dbReference type="PANTHER" id="PTHR45847:SF6">
    <property type="entry name" value="FATTY ACID AMIDE HYDROLASE"/>
    <property type="match status" value="1"/>
</dbReference>
<proteinExistence type="predicted"/>
<evidence type="ECO:0000256" key="1">
    <source>
        <dbReference type="SAM" id="Phobius"/>
    </source>
</evidence>
<accession>A0AAV9ILR2</accession>
<feature type="domain" description="Amidase" evidence="2">
    <location>
        <begin position="86"/>
        <end position="612"/>
    </location>
</feature>
<evidence type="ECO:0000259" key="2">
    <source>
        <dbReference type="Pfam" id="PF01425"/>
    </source>
</evidence>
<keyword evidence="1" id="KW-0812">Transmembrane</keyword>
<dbReference type="SUPFAM" id="SSF75304">
    <property type="entry name" value="Amidase signature (AS) enzymes"/>
    <property type="match status" value="1"/>
</dbReference>
<dbReference type="AlphaFoldDB" id="A0AAV9ILR2"/>
<dbReference type="GO" id="GO:0004040">
    <property type="term" value="F:amidase activity"/>
    <property type="evidence" value="ECO:0007669"/>
    <property type="project" value="TreeGrafter"/>
</dbReference>
<dbReference type="PANTHER" id="PTHR45847">
    <property type="entry name" value="FATTY ACID AMIDE HYDROLASE"/>
    <property type="match status" value="1"/>
</dbReference>
<dbReference type="InterPro" id="IPR023631">
    <property type="entry name" value="Amidase_dom"/>
</dbReference>
<dbReference type="EMBL" id="JANCYU010000061">
    <property type="protein sequence ID" value="KAK4528194.1"/>
    <property type="molecule type" value="Genomic_DNA"/>
</dbReference>
<dbReference type="GO" id="GO:0009062">
    <property type="term" value="P:fatty acid catabolic process"/>
    <property type="evidence" value="ECO:0007669"/>
    <property type="project" value="TreeGrafter"/>
</dbReference>
<dbReference type="GO" id="GO:0017064">
    <property type="term" value="F:fatty acid amide hydrolase activity"/>
    <property type="evidence" value="ECO:0007669"/>
    <property type="project" value="TreeGrafter"/>
</dbReference>
<keyword evidence="1" id="KW-1133">Transmembrane helix</keyword>
<gene>
    <name evidence="3" type="ORF">GAYE_SCF53G6129</name>
</gene>
<organism evidence="3 4">
    <name type="scientific">Galdieria yellowstonensis</name>
    <dbReference type="NCBI Taxonomy" id="3028027"/>
    <lineage>
        <taxon>Eukaryota</taxon>
        <taxon>Rhodophyta</taxon>
        <taxon>Bangiophyceae</taxon>
        <taxon>Galdieriales</taxon>
        <taxon>Galdieriaceae</taxon>
        <taxon>Galdieria</taxon>
    </lineage>
</organism>
<comment type="caution">
    <text evidence="3">The sequence shown here is derived from an EMBL/GenBank/DDBJ whole genome shotgun (WGS) entry which is preliminary data.</text>
</comment>